<dbReference type="PROSITE" id="PS51698">
    <property type="entry name" value="U_BOX"/>
    <property type="match status" value="1"/>
</dbReference>
<feature type="domain" description="U-box" evidence="1">
    <location>
        <begin position="330"/>
        <end position="405"/>
    </location>
</feature>
<dbReference type="Proteomes" id="UP001165090">
    <property type="component" value="Unassembled WGS sequence"/>
</dbReference>
<gene>
    <name evidence="2" type="ORF">VaNZ11_003677</name>
</gene>
<evidence type="ECO:0000313" key="2">
    <source>
        <dbReference type="EMBL" id="GLI61320.1"/>
    </source>
</evidence>
<dbReference type="InterPro" id="IPR052085">
    <property type="entry name" value="WD-SAM-U-box"/>
</dbReference>
<keyword evidence="3" id="KW-1185">Reference proteome</keyword>
<dbReference type="PANTHER" id="PTHR46573:SF1">
    <property type="entry name" value="WD REPEAT, SAM AND U-BOX DOMAIN-CONTAINING PROTEIN 1"/>
    <property type="match status" value="1"/>
</dbReference>
<dbReference type="SMART" id="SM00504">
    <property type="entry name" value="Ubox"/>
    <property type="match status" value="1"/>
</dbReference>
<feature type="non-terminal residue" evidence="2">
    <location>
        <position position="428"/>
    </location>
</feature>
<dbReference type="InterPro" id="IPR045210">
    <property type="entry name" value="RING-Ubox_PUB"/>
</dbReference>
<name>A0ABQ5RUN8_9CHLO</name>
<evidence type="ECO:0000313" key="3">
    <source>
        <dbReference type="Proteomes" id="UP001165090"/>
    </source>
</evidence>
<sequence>MARLRTARSNCYSQHCYGQRSSAGMTSICDICISINYLVKLLGEAAWELDNNCGLLEESRKLHHYLRRVEALISDIKPYLRGVRAWGSLRDVEGILSSLLQEILEAARKGPVVQYLQADRILKRFTTAAAHLDAALGHLDDVASGTSDGQNSGGWSGDDSGSRCEPTSLAVTRFSNEIQAELCNVRGLLKSAEFNLSAGHLANLQRFRKACDGLHEHFRNMMLSYSDMMEHTMQGQFLSKESFRTLINELRTEVEVVQQQMLQSVQLRCGKALCSGGCECGPGMWRGRAHPLHSSAQPEMERAQQGAADQHYLRMLMDVVRASHVNTDCEAPLDFLCPLTHQLMQDPVLLHETGHSYERKALEQWWASGHHFCPRTGLHLRRLNISPNHSLRSAIEQWRLCSDMHLSFKPVLNTLISHKQEAIPQEAR</sequence>
<evidence type="ECO:0000259" key="1">
    <source>
        <dbReference type="PROSITE" id="PS51698"/>
    </source>
</evidence>
<organism evidence="2 3">
    <name type="scientific">Volvox africanus</name>
    <dbReference type="NCBI Taxonomy" id="51714"/>
    <lineage>
        <taxon>Eukaryota</taxon>
        <taxon>Viridiplantae</taxon>
        <taxon>Chlorophyta</taxon>
        <taxon>core chlorophytes</taxon>
        <taxon>Chlorophyceae</taxon>
        <taxon>CS clade</taxon>
        <taxon>Chlamydomonadales</taxon>
        <taxon>Volvocaceae</taxon>
        <taxon>Volvox</taxon>
    </lineage>
</organism>
<dbReference type="PANTHER" id="PTHR46573">
    <property type="entry name" value="WD REPEAT, SAM AND U-BOX DOMAIN-CONTAINING PROTEIN 1"/>
    <property type="match status" value="1"/>
</dbReference>
<dbReference type="InterPro" id="IPR003613">
    <property type="entry name" value="Ubox_domain"/>
</dbReference>
<dbReference type="InterPro" id="IPR013083">
    <property type="entry name" value="Znf_RING/FYVE/PHD"/>
</dbReference>
<dbReference type="CDD" id="cd16664">
    <property type="entry name" value="RING-Ubox_PUB"/>
    <property type="match status" value="1"/>
</dbReference>
<dbReference type="SUPFAM" id="SSF57850">
    <property type="entry name" value="RING/U-box"/>
    <property type="match status" value="1"/>
</dbReference>
<reference evidence="2 3" key="1">
    <citation type="journal article" date="2023" name="IScience">
        <title>Expanded male sex-determining region conserved during the evolution of homothallism in the green alga Volvox.</title>
        <authorList>
            <person name="Yamamoto K."/>
            <person name="Matsuzaki R."/>
            <person name="Mahakham W."/>
            <person name="Heman W."/>
            <person name="Sekimoto H."/>
            <person name="Kawachi M."/>
            <person name="Minakuchi Y."/>
            <person name="Toyoda A."/>
            <person name="Nozaki H."/>
        </authorList>
    </citation>
    <scope>NUCLEOTIDE SEQUENCE [LARGE SCALE GENOMIC DNA]</scope>
    <source>
        <strain evidence="2 3">NIES-4468</strain>
    </source>
</reference>
<dbReference type="Gene3D" id="3.30.40.10">
    <property type="entry name" value="Zinc/RING finger domain, C3HC4 (zinc finger)"/>
    <property type="match status" value="1"/>
</dbReference>
<protein>
    <recommendedName>
        <fullName evidence="1">U-box domain-containing protein</fullName>
    </recommendedName>
</protein>
<accession>A0ABQ5RUN8</accession>
<dbReference type="EMBL" id="BSDZ01000010">
    <property type="protein sequence ID" value="GLI61320.1"/>
    <property type="molecule type" value="Genomic_DNA"/>
</dbReference>
<comment type="caution">
    <text evidence="2">The sequence shown here is derived from an EMBL/GenBank/DDBJ whole genome shotgun (WGS) entry which is preliminary data.</text>
</comment>
<proteinExistence type="predicted"/>
<dbReference type="Pfam" id="PF04564">
    <property type="entry name" value="U-box"/>
    <property type="match status" value="1"/>
</dbReference>